<sequence>MDQGVQDRNDGGPSGSDLYQFSPGDNHLLWSITVEKASGGPTQTTLHSRSDPDYQLRLSHNSAVKDQNAIIGENRSKDVEYERDTANVNAGE</sequence>
<accession>A0AAE9JT56</accession>
<dbReference type="EMBL" id="CP092625">
    <property type="protein sequence ID" value="UMM43018.1"/>
    <property type="molecule type" value="Genomic_DNA"/>
</dbReference>
<dbReference type="Proteomes" id="UP000829354">
    <property type="component" value="Chromosome X"/>
</dbReference>
<evidence type="ECO:0000313" key="2">
    <source>
        <dbReference type="EMBL" id="UMM43018.1"/>
    </source>
</evidence>
<protein>
    <submittedName>
        <fullName evidence="2">Uncharacterized protein</fullName>
    </submittedName>
</protein>
<proteinExistence type="predicted"/>
<evidence type="ECO:0000313" key="3">
    <source>
        <dbReference type="Proteomes" id="UP000829354"/>
    </source>
</evidence>
<reference evidence="2 3" key="1">
    <citation type="submission" date="2022-04" db="EMBL/GenBank/DDBJ databases">
        <title>Chromosome-level reference genomes for two strains of Caenorhabditis briggsae: an improved platform for comparative genomics.</title>
        <authorList>
            <person name="Stevens L."/>
            <person name="Andersen E."/>
        </authorList>
    </citation>
    <scope>NUCLEOTIDE SEQUENCE [LARGE SCALE GENOMIC DNA]</scope>
    <source>
        <strain evidence="2">VX34</strain>
        <tissue evidence="2">Whole-organism</tissue>
    </source>
</reference>
<organism evidence="2 3">
    <name type="scientific">Caenorhabditis briggsae</name>
    <dbReference type="NCBI Taxonomy" id="6238"/>
    <lineage>
        <taxon>Eukaryota</taxon>
        <taxon>Metazoa</taxon>
        <taxon>Ecdysozoa</taxon>
        <taxon>Nematoda</taxon>
        <taxon>Chromadorea</taxon>
        <taxon>Rhabditida</taxon>
        <taxon>Rhabditina</taxon>
        <taxon>Rhabditomorpha</taxon>
        <taxon>Rhabditoidea</taxon>
        <taxon>Rhabditidae</taxon>
        <taxon>Peloderinae</taxon>
        <taxon>Caenorhabditis</taxon>
    </lineage>
</organism>
<keyword evidence="3" id="KW-1185">Reference proteome</keyword>
<dbReference type="AlphaFoldDB" id="A0AAE9JT56"/>
<feature type="compositionally biased region" description="Basic and acidic residues" evidence="1">
    <location>
        <begin position="1"/>
        <end position="10"/>
    </location>
</feature>
<evidence type="ECO:0000256" key="1">
    <source>
        <dbReference type="SAM" id="MobiDB-lite"/>
    </source>
</evidence>
<gene>
    <name evidence="2" type="ORF">L5515_018638</name>
</gene>
<name>A0AAE9JT56_CAEBR</name>
<feature type="region of interest" description="Disordered" evidence="1">
    <location>
        <begin position="1"/>
        <end position="22"/>
    </location>
</feature>